<name>A0A0D0D5D5_9AGAM</name>
<reference evidence="2" key="2">
    <citation type="submission" date="2015-01" db="EMBL/GenBank/DDBJ databases">
        <title>Evolutionary Origins and Diversification of the Mycorrhizal Mutualists.</title>
        <authorList>
            <consortium name="DOE Joint Genome Institute"/>
            <consortium name="Mycorrhizal Genomics Consortium"/>
            <person name="Kohler A."/>
            <person name="Kuo A."/>
            <person name="Nagy L.G."/>
            <person name="Floudas D."/>
            <person name="Copeland A."/>
            <person name="Barry K.W."/>
            <person name="Cichocki N."/>
            <person name="Veneault-Fourrey C."/>
            <person name="LaButti K."/>
            <person name="Lindquist E.A."/>
            <person name="Lipzen A."/>
            <person name="Lundell T."/>
            <person name="Morin E."/>
            <person name="Murat C."/>
            <person name="Riley R."/>
            <person name="Ohm R."/>
            <person name="Sun H."/>
            <person name="Tunlid A."/>
            <person name="Henrissat B."/>
            <person name="Grigoriev I.V."/>
            <person name="Hibbett D.S."/>
            <person name="Martin F."/>
        </authorList>
    </citation>
    <scope>NUCLEOTIDE SEQUENCE [LARGE SCALE GENOMIC DNA]</scope>
    <source>
        <strain evidence="2">Ve08.2h10</strain>
    </source>
</reference>
<dbReference type="AlphaFoldDB" id="A0A0D0D5D5"/>
<dbReference type="Proteomes" id="UP000054538">
    <property type="component" value="Unassembled WGS sequence"/>
</dbReference>
<dbReference type="InParanoid" id="A0A0D0D5D5"/>
<sequence>MIDVTGLRELGSWAGPSGWAVFGTSDWDGEKRSGRTNYRGTQRSRGYWKKSQMPQAKGWDLKIHDRIGRWGGRKGDCESPRRPGNASIPIPNGETLNLDVPLLYLSMVSWISGDLYVPVVRILVSLSRPNAIYDSWYLCANIPAFNVRVNVNVNIQRSRSASNVFNLDTQTGARNCASMGICKVFPRLSKTCPSLAGLEAGSVACTESVTAPTRLVAL</sequence>
<keyword evidence="2" id="KW-1185">Reference proteome</keyword>
<protein>
    <submittedName>
        <fullName evidence="1">Uncharacterized protein</fullName>
    </submittedName>
</protein>
<proteinExistence type="predicted"/>
<accession>A0A0D0D5D5</accession>
<dbReference type="EMBL" id="KN826454">
    <property type="protein sequence ID" value="KIK78846.1"/>
    <property type="molecule type" value="Genomic_DNA"/>
</dbReference>
<evidence type="ECO:0000313" key="2">
    <source>
        <dbReference type="Proteomes" id="UP000054538"/>
    </source>
</evidence>
<organism evidence="1 2">
    <name type="scientific">Paxillus rubicundulus Ve08.2h10</name>
    <dbReference type="NCBI Taxonomy" id="930991"/>
    <lineage>
        <taxon>Eukaryota</taxon>
        <taxon>Fungi</taxon>
        <taxon>Dikarya</taxon>
        <taxon>Basidiomycota</taxon>
        <taxon>Agaricomycotina</taxon>
        <taxon>Agaricomycetes</taxon>
        <taxon>Agaricomycetidae</taxon>
        <taxon>Boletales</taxon>
        <taxon>Paxilineae</taxon>
        <taxon>Paxillaceae</taxon>
        <taxon>Paxillus</taxon>
    </lineage>
</organism>
<evidence type="ECO:0000313" key="1">
    <source>
        <dbReference type="EMBL" id="KIK78846.1"/>
    </source>
</evidence>
<dbReference type="HOGENOM" id="CLU_1267253_0_0_1"/>
<gene>
    <name evidence="1" type="ORF">PAXRUDRAFT_28526</name>
</gene>
<reference evidence="1 2" key="1">
    <citation type="submission" date="2014-04" db="EMBL/GenBank/DDBJ databases">
        <authorList>
            <consortium name="DOE Joint Genome Institute"/>
            <person name="Kuo A."/>
            <person name="Kohler A."/>
            <person name="Jargeat P."/>
            <person name="Nagy L.G."/>
            <person name="Floudas D."/>
            <person name="Copeland A."/>
            <person name="Barry K.W."/>
            <person name="Cichocki N."/>
            <person name="Veneault-Fourrey C."/>
            <person name="LaButti K."/>
            <person name="Lindquist E.A."/>
            <person name="Lipzen A."/>
            <person name="Lundell T."/>
            <person name="Morin E."/>
            <person name="Murat C."/>
            <person name="Sun H."/>
            <person name="Tunlid A."/>
            <person name="Henrissat B."/>
            <person name="Grigoriev I.V."/>
            <person name="Hibbett D.S."/>
            <person name="Martin F."/>
            <person name="Nordberg H.P."/>
            <person name="Cantor M.N."/>
            <person name="Hua S.X."/>
        </authorList>
    </citation>
    <scope>NUCLEOTIDE SEQUENCE [LARGE SCALE GENOMIC DNA]</scope>
    <source>
        <strain evidence="1 2">Ve08.2h10</strain>
    </source>
</reference>